<evidence type="ECO:0000313" key="3">
    <source>
        <dbReference type="Proteomes" id="UP000501130"/>
    </source>
</evidence>
<dbReference type="Gene3D" id="3.40.50.720">
    <property type="entry name" value="NAD(P)-binding Rossmann-like Domain"/>
    <property type="match status" value="1"/>
</dbReference>
<dbReference type="SUPFAM" id="SSF51735">
    <property type="entry name" value="NAD(P)-binding Rossmann-fold domains"/>
    <property type="match status" value="1"/>
</dbReference>
<dbReference type="InterPro" id="IPR050177">
    <property type="entry name" value="Lipid_A_modif_metabolic_enz"/>
</dbReference>
<dbReference type="PANTHER" id="PTHR43245">
    <property type="entry name" value="BIFUNCTIONAL POLYMYXIN RESISTANCE PROTEIN ARNA"/>
    <property type="match status" value="1"/>
</dbReference>
<dbReference type="Gene3D" id="3.90.25.10">
    <property type="entry name" value="UDP-galactose 4-epimerase, domain 1"/>
    <property type="match status" value="1"/>
</dbReference>
<dbReference type="EMBL" id="CP053084">
    <property type="protein sequence ID" value="QJR30737.1"/>
    <property type="molecule type" value="Genomic_DNA"/>
</dbReference>
<feature type="domain" description="NAD-dependent epimerase/dehydratase" evidence="1">
    <location>
        <begin position="7"/>
        <end position="243"/>
    </location>
</feature>
<name>A0ABX6NAW5_9BURK</name>
<dbReference type="Proteomes" id="UP000501130">
    <property type="component" value="Chromosome"/>
</dbReference>
<proteinExistence type="predicted"/>
<evidence type="ECO:0000259" key="1">
    <source>
        <dbReference type="Pfam" id="PF01370"/>
    </source>
</evidence>
<accession>A0ABX6NAW5</accession>
<reference evidence="2 3" key="1">
    <citation type="submission" date="2020-05" db="EMBL/GenBank/DDBJ databases">
        <title>Compete genome of Limnobacter sp. SAORIC-580.</title>
        <authorList>
            <person name="Song J."/>
            <person name="Cho J.-C."/>
        </authorList>
    </citation>
    <scope>NUCLEOTIDE SEQUENCE [LARGE SCALE GENOMIC DNA]</scope>
    <source>
        <strain evidence="2 3">SAORIC-580</strain>
    </source>
</reference>
<protein>
    <submittedName>
        <fullName evidence="2">NAD-dependent epimerase/dehydratase family protein</fullName>
    </submittedName>
</protein>
<organism evidence="2 3">
    <name type="scientific">Limnobacter profundi</name>
    <dbReference type="NCBI Taxonomy" id="2732163"/>
    <lineage>
        <taxon>Bacteria</taxon>
        <taxon>Pseudomonadati</taxon>
        <taxon>Pseudomonadota</taxon>
        <taxon>Betaproteobacteria</taxon>
        <taxon>Burkholderiales</taxon>
        <taxon>Burkholderiaceae</taxon>
        <taxon>Limnobacter</taxon>
    </lineage>
</organism>
<sequence length="311" mass="33989">MNVAHYLITGGAGFIGSHLAELLSSSNHRITILDNLSSGHLHNIASLLGPNVQFVNGDIRDRDLVCSLMTNCDGAFHLAALVSVPQSISQPEDSFAINLQGTLNLFEASRVQKQQKIVFASSAAIYGDVQQQPIKEECRDVPLSPYGLHKWMCEEHANLYCQLYGVSSVGLRFFNVFGPRQDPSSPYSGVISIFIDRILKEQPATIYGDGTQNRDFVYVGDVVQALIKSMNCTNSGFKAYNVGRGSSITVSNLWGTLCEISGVDLVPNYGPARSGEIHTSLADISAISRDLGYKPETNLEEGLKKVLQYQR</sequence>
<dbReference type="PRINTS" id="PR01713">
    <property type="entry name" value="NUCEPIMERASE"/>
</dbReference>
<keyword evidence="3" id="KW-1185">Reference proteome</keyword>
<evidence type="ECO:0000313" key="2">
    <source>
        <dbReference type="EMBL" id="QJR30737.1"/>
    </source>
</evidence>
<dbReference type="Pfam" id="PF01370">
    <property type="entry name" value="Epimerase"/>
    <property type="match status" value="1"/>
</dbReference>
<gene>
    <name evidence="2" type="ORF">HKT17_14030</name>
</gene>
<dbReference type="PANTHER" id="PTHR43245:SF13">
    <property type="entry name" value="UDP-D-APIOSE_UDP-D-XYLOSE SYNTHASE 2"/>
    <property type="match status" value="1"/>
</dbReference>
<dbReference type="InterPro" id="IPR001509">
    <property type="entry name" value="Epimerase_deHydtase"/>
</dbReference>
<dbReference type="InterPro" id="IPR036291">
    <property type="entry name" value="NAD(P)-bd_dom_sf"/>
</dbReference>